<dbReference type="OMA" id="WEHTYID"/>
<dbReference type="Gene3D" id="3.90.550.20">
    <property type="match status" value="1"/>
</dbReference>
<dbReference type="CTD" id="20249630"/>
<keyword evidence="1" id="KW-0808">Transferase</keyword>
<accession>V3ZZU1</accession>
<reference evidence="2 3" key="1">
    <citation type="journal article" date="2013" name="Nature">
        <title>Insights into bilaterian evolution from three spiralian genomes.</title>
        <authorList>
            <person name="Simakov O."/>
            <person name="Marletaz F."/>
            <person name="Cho S.J."/>
            <person name="Edsinger-Gonzales E."/>
            <person name="Havlak P."/>
            <person name="Hellsten U."/>
            <person name="Kuo D.H."/>
            <person name="Larsson T."/>
            <person name="Lv J."/>
            <person name="Arendt D."/>
            <person name="Savage R."/>
            <person name="Osoegawa K."/>
            <person name="de Jong P."/>
            <person name="Grimwood J."/>
            <person name="Chapman J.A."/>
            <person name="Shapiro H."/>
            <person name="Aerts A."/>
            <person name="Otillar R.P."/>
            <person name="Terry A.Y."/>
            <person name="Boore J.L."/>
            <person name="Grigoriev I.V."/>
            <person name="Lindberg D.R."/>
            <person name="Seaver E.C."/>
            <person name="Weisblat D.A."/>
            <person name="Putnam N.H."/>
            <person name="Rokhsar D.S."/>
        </authorList>
    </citation>
    <scope>NUCLEOTIDE SEQUENCE [LARGE SCALE GENOMIC DNA]</scope>
</reference>
<dbReference type="RefSeq" id="XP_009061214.1">
    <property type="nucleotide sequence ID" value="XM_009062966.1"/>
</dbReference>
<name>V3ZZU1_LOTGI</name>
<dbReference type="InterPro" id="IPR029044">
    <property type="entry name" value="Nucleotide-diphossugar_trans"/>
</dbReference>
<evidence type="ECO:0008006" key="4">
    <source>
        <dbReference type="Google" id="ProtNLM"/>
    </source>
</evidence>
<dbReference type="GeneID" id="20249630"/>
<gene>
    <name evidence="2" type="ORF">LOTGIDRAFT_234732</name>
</gene>
<dbReference type="GO" id="GO:0051999">
    <property type="term" value="P:mannosyl-inositol phosphorylceramide biosynthetic process"/>
    <property type="evidence" value="ECO:0007669"/>
    <property type="project" value="TreeGrafter"/>
</dbReference>
<keyword evidence="3" id="KW-1185">Reference proteome</keyword>
<dbReference type="InterPro" id="IPR007577">
    <property type="entry name" value="GlycoTrfase_DXD_sugar-bd_CS"/>
</dbReference>
<proteinExistence type="predicted"/>
<dbReference type="InterPro" id="IPR051706">
    <property type="entry name" value="Glycosyltransferase_domain"/>
</dbReference>
<dbReference type="PANTHER" id="PTHR32385">
    <property type="entry name" value="MANNOSYL PHOSPHORYLINOSITOL CERAMIDE SYNTHASE"/>
    <property type="match status" value="1"/>
</dbReference>
<evidence type="ECO:0000313" key="2">
    <source>
        <dbReference type="EMBL" id="ESO88190.1"/>
    </source>
</evidence>
<dbReference type="GO" id="GO:0000030">
    <property type="term" value="F:mannosyltransferase activity"/>
    <property type="evidence" value="ECO:0007669"/>
    <property type="project" value="TreeGrafter"/>
</dbReference>
<evidence type="ECO:0000313" key="3">
    <source>
        <dbReference type="Proteomes" id="UP000030746"/>
    </source>
</evidence>
<dbReference type="OrthoDB" id="9997758at2759"/>
<dbReference type="Proteomes" id="UP000030746">
    <property type="component" value="Unassembled WGS sequence"/>
</dbReference>
<dbReference type="AlphaFoldDB" id="V3ZZU1"/>
<dbReference type="EMBL" id="KB202752">
    <property type="protein sequence ID" value="ESO88190.1"/>
    <property type="molecule type" value="Genomic_DNA"/>
</dbReference>
<protein>
    <recommendedName>
        <fullName evidence="4">Alpha-1,4-N-acetylglucosaminyltransferase</fullName>
    </recommendedName>
</protein>
<dbReference type="PANTHER" id="PTHR32385:SF15">
    <property type="entry name" value="INOSITOL PHOSPHOCERAMIDE MANNOSYLTRANSFERASE 1"/>
    <property type="match status" value="1"/>
</dbReference>
<dbReference type="KEGG" id="lgi:LOTGIDRAFT_234732"/>
<organism evidence="2 3">
    <name type="scientific">Lottia gigantea</name>
    <name type="common">Giant owl limpet</name>
    <dbReference type="NCBI Taxonomy" id="225164"/>
    <lineage>
        <taxon>Eukaryota</taxon>
        <taxon>Metazoa</taxon>
        <taxon>Spiralia</taxon>
        <taxon>Lophotrochozoa</taxon>
        <taxon>Mollusca</taxon>
        <taxon>Gastropoda</taxon>
        <taxon>Patellogastropoda</taxon>
        <taxon>Lottioidea</taxon>
        <taxon>Lottiidae</taxon>
        <taxon>Lottia</taxon>
    </lineage>
</organism>
<dbReference type="HOGENOM" id="CLU_797621_0_0_1"/>
<sequence>MEYLVCLSDGLYRVKSKKETCKTLTKGAVVIILLHFLIRFEQVREHGDFASLNIPDYDASLPPLPPEIMEDFPTTGIDKIPKIIHQTWKSTAVPQMFVPWVKTWMKRNPDWEYWFWTDEATRKFIADKYPDFLPTFDGYSQPIRRADAMRYFILYEYGGVYADLDVESIQSFSPIIKKYSCFLGQEPFVHSVLDTNFEHLVINAVMGCRKGHPFMKSLVEKLPLFSHMWHVLDSTGPHFVTLWYREYEKHHYPPDHVNGTYLAPAHYFFPTFDPAKSFHFHSQCANFQNLNQMGKRACIHLKKTSLHPYDMKNSFANHHWVHTYSLMFRLPLKGPEDIRDLVPGVKVL</sequence>
<dbReference type="Pfam" id="PF04488">
    <property type="entry name" value="Gly_transf_sug"/>
    <property type="match status" value="1"/>
</dbReference>
<dbReference type="GO" id="GO:0016020">
    <property type="term" value="C:membrane"/>
    <property type="evidence" value="ECO:0007669"/>
    <property type="project" value="GOC"/>
</dbReference>
<evidence type="ECO:0000256" key="1">
    <source>
        <dbReference type="ARBA" id="ARBA00022679"/>
    </source>
</evidence>
<dbReference type="SUPFAM" id="SSF53448">
    <property type="entry name" value="Nucleotide-diphospho-sugar transferases"/>
    <property type="match status" value="1"/>
</dbReference>